<dbReference type="GO" id="GO:0003824">
    <property type="term" value="F:catalytic activity"/>
    <property type="evidence" value="ECO:0007669"/>
    <property type="project" value="InterPro"/>
</dbReference>
<dbReference type="InterPro" id="IPR005135">
    <property type="entry name" value="Endo/exonuclease/phosphatase"/>
</dbReference>
<dbReference type="Gene3D" id="3.60.10.10">
    <property type="entry name" value="Endonuclease/exonuclease/phosphatase"/>
    <property type="match status" value="2"/>
</dbReference>
<dbReference type="CDD" id="cd10283">
    <property type="entry name" value="MnuA_DNase1-like"/>
    <property type="match status" value="1"/>
</dbReference>
<reference evidence="2" key="1">
    <citation type="submission" date="2018-06" db="EMBL/GenBank/DDBJ databases">
        <authorList>
            <person name="Zhirakovskaya E."/>
        </authorList>
    </citation>
    <scope>NUCLEOTIDE SEQUENCE</scope>
</reference>
<dbReference type="CDD" id="cd04486">
    <property type="entry name" value="YhcR_OBF_like"/>
    <property type="match status" value="1"/>
</dbReference>
<dbReference type="NCBIfam" id="NF033681">
    <property type="entry name" value="ExeM_NucH_DNase"/>
    <property type="match status" value="1"/>
</dbReference>
<organism evidence="2">
    <name type="scientific">hydrothermal vent metagenome</name>
    <dbReference type="NCBI Taxonomy" id="652676"/>
    <lineage>
        <taxon>unclassified sequences</taxon>
        <taxon>metagenomes</taxon>
        <taxon>ecological metagenomes</taxon>
    </lineage>
</organism>
<sequence>GSLSAIVDLVDGLNAVAGAGTYAFINPGGTGVGTDAIAVGLLYKPAEVTPLGAAKIFDSSIDPAFNDAKNRAVLTQSFTLNNGRVFTAAVNHLKSKGSNCDTLGDPNTGDGQGNCNITRTTAAAALTAWLAGDPTGSGSDDVFILGDLNSYAMEDPITTIEAAGYTNTVRSFSSAADSYTFVFNGQWGSLDYVMASADAMTNVTGAAAWRINSDEPRILDYNTEFGQSANGLYVNDEFRASDHDPVVIGYGPPAIATIPEIQGPGSSSPFEDAYVITTGVVTGDFQTSAEQSGFYMQDPAGDGDPATSDGIFVFYPGGPTDVQVGDLVEVVGTVDEFFGMTQIGFADVTVTGTGTVAPTELTLPVADREPFEGMLLSFPQDMYVSDTYNLHRFGEAILSSGERQFQPTNNSAPAPGFDNNGNTVADSLEGTRLLLDDGSTGQFPTTVPYLGTDGTLRLGDSTSNLVGVLAYGFGSYRLHPTVEPVWNGTNPRPAGPDVEGDVIVATLNMMNYWTTIDDGNNGARGADSVAERLRQQTKMVTAVRALGADIIGLQELENNGDVAAQDLVDALNAAEGSTVWATVAEPAYPGGLGSTNAIKVGIIYRLDRVTTVGFAVADDDPIFAQDRPPIAQTFVWEGDEFTVVVNHFKSKSSRNATGADLDQNDGQAAYNARRTAQAVALLDFVAELQTATGDDDVLVIGDFNSYAEEDPITTLDSGLDNLTKSFIAPSDRYSFTFFGMTGLLDYAFSTESLTSKVSSVDIWHINSDEPRVLDYNDDIIDPAESSRDFNQDVFDGSTVYRSADHDPVLVGLEFESPRDLKTEALERLEAIPPTGNYWWNLRIRIAAYWLERSLDSSFWEDDWSLTPRIGQHVFRYEEYAARTLHALEHAPSPLSDEVTEILELMAQADYTLAEREIAEAVASGGSQWRIDRAERRLRQGQWYWDQGRYNRAIQRFRWAWRDADRATAGHPHMSL</sequence>
<feature type="non-terminal residue" evidence="2">
    <location>
        <position position="1"/>
    </location>
</feature>
<dbReference type="Pfam" id="PF03372">
    <property type="entry name" value="Exo_endo_phos"/>
    <property type="match status" value="1"/>
</dbReference>
<gene>
    <name evidence="2" type="ORF">MNBD_ACTINO02-3339</name>
</gene>
<proteinExistence type="predicted"/>
<dbReference type="InterPro" id="IPR047971">
    <property type="entry name" value="ExeM-like"/>
</dbReference>
<evidence type="ECO:0000313" key="2">
    <source>
        <dbReference type="EMBL" id="VAV98488.1"/>
    </source>
</evidence>
<dbReference type="SUPFAM" id="SSF56219">
    <property type="entry name" value="DNase I-like"/>
    <property type="match status" value="2"/>
</dbReference>
<dbReference type="EMBL" id="UOEK01000142">
    <property type="protein sequence ID" value="VAV98488.1"/>
    <property type="molecule type" value="Genomic_DNA"/>
</dbReference>
<dbReference type="PANTHER" id="PTHR42834:SF1">
    <property type="entry name" value="ENDONUCLEASE_EXONUCLEASE_PHOSPHATASE FAMILY PROTEIN (AFU_ORTHOLOGUE AFUA_3G09210)"/>
    <property type="match status" value="1"/>
</dbReference>
<name>A0A3B0SCW8_9ZZZZ</name>
<dbReference type="PANTHER" id="PTHR42834">
    <property type="entry name" value="ENDONUCLEASE/EXONUCLEASE/PHOSPHATASE FAMILY PROTEIN (AFU_ORTHOLOGUE AFUA_3G09210)"/>
    <property type="match status" value="1"/>
</dbReference>
<feature type="domain" description="Endonuclease/exonuclease/phosphatase" evidence="1">
    <location>
        <begin position="530"/>
        <end position="768"/>
    </location>
</feature>
<dbReference type="AlphaFoldDB" id="A0A3B0SCW8"/>
<evidence type="ECO:0000259" key="1">
    <source>
        <dbReference type="Pfam" id="PF03372"/>
    </source>
</evidence>
<protein>
    <submittedName>
        <fullName evidence="2">Extracellular deoxyribonuclease PA3909 (Required for catabolism of external DNA)</fullName>
    </submittedName>
</protein>
<accession>A0A3B0SCW8</accession>
<dbReference type="InterPro" id="IPR036691">
    <property type="entry name" value="Endo/exonu/phosph_ase_sf"/>
</dbReference>